<evidence type="ECO:0000256" key="5">
    <source>
        <dbReference type="ARBA" id="ARBA00011738"/>
    </source>
</evidence>
<evidence type="ECO:0000256" key="9">
    <source>
        <dbReference type="ARBA" id="ARBA00022741"/>
    </source>
</evidence>
<evidence type="ECO:0000256" key="6">
    <source>
        <dbReference type="ARBA" id="ARBA00012102"/>
    </source>
</evidence>
<dbReference type="GO" id="GO:0004594">
    <property type="term" value="F:pantothenate kinase activity"/>
    <property type="evidence" value="ECO:0007669"/>
    <property type="project" value="UniProtKB-EC"/>
</dbReference>
<dbReference type="SUPFAM" id="SSF53067">
    <property type="entry name" value="Actin-like ATPase domain"/>
    <property type="match status" value="2"/>
</dbReference>
<dbReference type="Gene3D" id="3.30.420.40">
    <property type="match status" value="2"/>
</dbReference>
<keyword evidence="18" id="KW-1185">Reference proteome</keyword>
<dbReference type="InterPro" id="IPR004619">
    <property type="entry name" value="Type_III_PanK"/>
</dbReference>
<evidence type="ECO:0000256" key="4">
    <source>
        <dbReference type="ARBA" id="ARBA00005225"/>
    </source>
</evidence>
<evidence type="ECO:0000256" key="2">
    <source>
        <dbReference type="ARBA" id="ARBA00001958"/>
    </source>
</evidence>
<comment type="function">
    <text evidence="16">Catalyzes the phosphorylation of pantothenate (Pan), the first step in CoA biosynthesis.</text>
</comment>
<dbReference type="PANTHER" id="PTHR34265">
    <property type="entry name" value="TYPE III PANTOTHENATE KINASE"/>
    <property type="match status" value="1"/>
</dbReference>
<dbReference type="RefSeq" id="WP_242938512.1">
    <property type="nucleotide sequence ID" value="NZ_CP094326.1"/>
</dbReference>
<evidence type="ECO:0000256" key="7">
    <source>
        <dbReference type="ARBA" id="ARBA00022490"/>
    </source>
</evidence>
<feature type="binding site" evidence="16">
    <location>
        <position position="87"/>
    </location>
    <ligand>
        <name>substrate</name>
    </ligand>
</feature>
<evidence type="ECO:0000256" key="3">
    <source>
        <dbReference type="ARBA" id="ARBA00004496"/>
    </source>
</evidence>
<evidence type="ECO:0000256" key="12">
    <source>
        <dbReference type="ARBA" id="ARBA00022958"/>
    </source>
</evidence>
<dbReference type="CDD" id="cd24015">
    <property type="entry name" value="ASKHA_NBD_PanK-III"/>
    <property type="match status" value="1"/>
</dbReference>
<keyword evidence="8 16" id="KW-0808">Transferase</keyword>
<dbReference type="Pfam" id="PF03309">
    <property type="entry name" value="Pan_kinase"/>
    <property type="match status" value="1"/>
</dbReference>
<keyword evidence="9 16" id="KW-0547">Nucleotide-binding</keyword>
<comment type="cofactor">
    <cofactor evidence="16">
        <name>NH4(+)</name>
        <dbReference type="ChEBI" id="CHEBI:28938"/>
    </cofactor>
    <cofactor evidence="16">
        <name>K(+)</name>
        <dbReference type="ChEBI" id="CHEBI:29103"/>
    </cofactor>
    <text evidence="16">A monovalent cation. Ammonium or potassium.</text>
</comment>
<keyword evidence="13 16" id="KW-0173">Coenzyme A biosynthesis</keyword>
<evidence type="ECO:0000256" key="10">
    <source>
        <dbReference type="ARBA" id="ARBA00022777"/>
    </source>
</evidence>
<dbReference type="EC" id="2.7.1.33" evidence="6 16"/>
<feature type="active site" description="Proton acceptor" evidence="16">
    <location>
        <position position="96"/>
    </location>
</feature>
<evidence type="ECO:0000256" key="1">
    <source>
        <dbReference type="ARBA" id="ARBA00001206"/>
    </source>
</evidence>
<dbReference type="NCBIfam" id="TIGR00671">
    <property type="entry name" value="baf"/>
    <property type="match status" value="1"/>
</dbReference>
<gene>
    <name evidence="16" type="primary">coaX</name>
    <name evidence="17" type="ORF">MQE36_07325</name>
</gene>
<dbReference type="EMBL" id="CP094326">
    <property type="protein sequence ID" value="UNZ00145.1"/>
    <property type="molecule type" value="Genomic_DNA"/>
</dbReference>
<comment type="catalytic activity">
    <reaction evidence="1 16">
        <text>(R)-pantothenate + ATP = (R)-4'-phosphopantothenate + ADP + H(+)</text>
        <dbReference type="Rhea" id="RHEA:16373"/>
        <dbReference type="ChEBI" id="CHEBI:10986"/>
        <dbReference type="ChEBI" id="CHEBI:15378"/>
        <dbReference type="ChEBI" id="CHEBI:29032"/>
        <dbReference type="ChEBI" id="CHEBI:30616"/>
        <dbReference type="ChEBI" id="CHEBI:456216"/>
        <dbReference type="EC" id="2.7.1.33"/>
    </reaction>
</comment>
<evidence type="ECO:0000313" key="18">
    <source>
        <dbReference type="Proteomes" id="UP000829476"/>
    </source>
</evidence>
<evidence type="ECO:0000313" key="17">
    <source>
        <dbReference type="EMBL" id="UNZ00145.1"/>
    </source>
</evidence>
<feature type="binding site" evidence="16">
    <location>
        <position position="117"/>
    </location>
    <ligand>
        <name>K(+)</name>
        <dbReference type="ChEBI" id="CHEBI:29103"/>
    </ligand>
</feature>
<organism evidence="17 18">
    <name type="scientific">Zhouia spongiae</name>
    <dbReference type="NCBI Taxonomy" id="2202721"/>
    <lineage>
        <taxon>Bacteria</taxon>
        <taxon>Pseudomonadati</taxon>
        <taxon>Bacteroidota</taxon>
        <taxon>Flavobacteriia</taxon>
        <taxon>Flavobacteriales</taxon>
        <taxon>Flavobacteriaceae</taxon>
        <taxon>Zhouia</taxon>
    </lineage>
</organism>
<dbReference type="InterPro" id="IPR043129">
    <property type="entry name" value="ATPase_NBD"/>
</dbReference>
<feature type="binding site" evidence="16">
    <location>
        <position position="120"/>
    </location>
    <ligand>
        <name>ATP</name>
        <dbReference type="ChEBI" id="CHEBI:30616"/>
    </ligand>
</feature>
<name>A0ABY3YQX0_9FLAO</name>
<keyword evidence="16" id="KW-0479">Metal-binding</keyword>
<keyword evidence="12 16" id="KW-0630">Potassium</keyword>
<protein>
    <recommendedName>
        <fullName evidence="15 16">Type III pantothenate kinase</fullName>
        <ecNumber evidence="6 16">2.7.1.33</ecNumber>
    </recommendedName>
    <alternativeName>
        <fullName evidence="16">PanK-III</fullName>
    </alternativeName>
    <alternativeName>
        <fullName evidence="16">Pantothenic acid kinase</fullName>
    </alternativeName>
</protein>
<dbReference type="PANTHER" id="PTHR34265:SF1">
    <property type="entry name" value="TYPE III PANTOTHENATE KINASE"/>
    <property type="match status" value="1"/>
</dbReference>
<evidence type="ECO:0000256" key="8">
    <source>
        <dbReference type="ARBA" id="ARBA00022679"/>
    </source>
</evidence>
<evidence type="ECO:0000256" key="15">
    <source>
        <dbReference type="ARBA" id="ARBA00040883"/>
    </source>
</evidence>
<evidence type="ECO:0000256" key="11">
    <source>
        <dbReference type="ARBA" id="ARBA00022840"/>
    </source>
</evidence>
<reference evidence="17 18" key="1">
    <citation type="journal article" date="2018" name="Int. J. Syst. Evol. Microbiol.">
        <title>Zhouia spongiae sp. nov., isolated from a marine sponge.</title>
        <authorList>
            <person name="Zhuang L."/>
            <person name="Lin B."/>
            <person name="Qin F."/>
            <person name="Luo L."/>
        </authorList>
    </citation>
    <scope>NUCLEOTIDE SEQUENCE [LARGE SCALE GENOMIC DNA]</scope>
    <source>
        <strain evidence="17 18">HN-Y44</strain>
    </source>
</reference>
<comment type="cofactor">
    <cofactor evidence="2">
        <name>K(+)</name>
        <dbReference type="ChEBI" id="CHEBI:29103"/>
    </cofactor>
</comment>
<comment type="subcellular location">
    <subcellularLocation>
        <location evidence="3 16">Cytoplasm</location>
    </subcellularLocation>
</comment>
<keyword evidence="10 16" id="KW-0418">Kinase</keyword>
<sequence length="242" mass="27014">MNLIVDAGNTFMKLAVFQREKVIYESKIEEQDFLKEITKIFKNFPETSRAIISSVSKCPEVYVKALSVFCKVHLLTPKSKVPFINKYKTPETLGMDRVALVTAAFYTSKSKNTLIIDSGTCITYDFVNANGEYLGGAIAPGIKMRFKALNKFTARLPLVADECPEKLIGNSTETSIASGVLNGMVFEIDGTIDEYQRNFKDLTVILTGGDSHFLSKRLKNTIFANPKILLEGLNYILELNKD</sequence>
<feature type="binding site" evidence="16">
    <location>
        <position position="172"/>
    </location>
    <ligand>
        <name>substrate</name>
    </ligand>
</feature>
<accession>A0ABY3YQX0</accession>
<dbReference type="Proteomes" id="UP000829476">
    <property type="component" value="Chromosome"/>
</dbReference>
<feature type="binding site" evidence="16">
    <location>
        <begin position="94"/>
        <end position="97"/>
    </location>
    <ligand>
        <name>substrate</name>
    </ligand>
</feature>
<evidence type="ECO:0000256" key="13">
    <source>
        <dbReference type="ARBA" id="ARBA00022993"/>
    </source>
</evidence>
<comment type="similarity">
    <text evidence="14 16">Belongs to the type III pantothenate kinase family.</text>
</comment>
<feature type="binding site" evidence="16">
    <location>
        <begin position="6"/>
        <end position="13"/>
    </location>
    <ligand>
        <name>ATP</name>
        <dbReference type="ChEBI" id="CHEBI:30616"/>
    </ligand>
</feature>
<comment type="pathway">
    <text evidence="4 16">Cofactor biosynthesis; coenzyme A biosynthesis; CoA from (R)-pantothenate: step 1/5.</text>
</comment>
<comment type="subunit">
    <text evidence="5 16">Homodimer.</text>
</comment>
<proteinExistence type="inferred from homology"/>
<evidence type="ECO:0000256" key="16">
    <source>
        <dbReference type="HAMAP-Rule" id="MF_01274"/>
    </source>
</evidence>
<evidence type="ECO:0000256" key="14">
    <source>
        <dbReference type="ARBA" id="ARBA00038036"/>
    </source>
</evidence>
<keyword evidence="11 16" id="KW-0067">ATP-binding</keyword>
<keyword evidence="7 16" id="KW-0963">Cytoplasm</keyword>
<dbReference type="HAMAP" id="MF_01274">
    <property type="entry name" value="Pantothen_kinase_3"/>
    <property type="match status" value="1"/>
</dbReference>
<dbReference type="NCBIfam" id="NF009853">
    <property type="entry name" value="PRK13320.1-5"/>
    <property type="match status" value="1"/>
</dbReference>